<dbReference type="EMBL" id="BAABFB010000075">
    <property type="protein sequence ID" value="GAA4489328.1"/>
    <property type="molecule type" value="Genomic_DNA"/>
</dbReference>
<gene>
    <name evidence="2" type="ORF">GCM10023094_50720</name>
</gene>
<dbReference type="Gene3D" id="2.130.10.10">
    <property type="entry name" value="YVTN repeat-like/Quinoprotein amine dehydrogenase"/>
    <property type="match status" value="1"/>
</dbReference>
<evidence type="ECO:0000256" key="1">
    <source>
        <dbReference type="SAM" id="MobiDB-lite"/>
    </source>
</evidence>
<dbReference type="InterPro" id="IPR007788">
    <property type="entry name" value="QCT"/>
</dbReference>
<feature type="region of interest" description="Disordered" evidence="1">
    <location>
        <begin position="1"/>
        <end position="29"/>
    </location>
</feature>
<dbReference type="PANTHER" id="PTHR31270:SF1">
    <property type="entry name" value="GLUTAMINYL-PEPTIDE CYCLOTRANSFERASE"/>
    <property type="match status" value="1"/>
</dbReference>
<dbReference type="InterPro" id="IPR015943">
    <property type="entry name" value="WD40/YVTN_repeat-like_dom_sf"/>
</dbReference>
<reference evidence="3" key="1">
    <citation type="journal article" date="2019" name="Int. J. Syst. Evol. Microbiol.">
        <title>The Global Catalogue of Microorganisms (GCM) 10K type strain sequencing project: providing services to taxonomists for standard genome sequencing and annotation.</title>
        <authorList>
            <consortium name="The Broad Institute Genomics Platform"/>
            <consortium name="The Broad Institute Genome Sequencing Center for Infectious Disease"/>
            <person name="Wu L."/>
            <person name="Ma J."/>
        </authorList>
    </citation>
    <scope>NUCLEOTIDE SEQUENCE [LARGE SCALE GENOMIC DNA]</scope>
    <source>
        <strain evidence="3">JCM 32206</strain>
    </source>
</reference>
<protein>
    <submittedName>
        <fullName evidence="2">Glutaminyl-peptide cyclotransferase</fullName>
    </submittedName>
</protein>
<dbReference type="SUPFAM" id="SSF50969">
    <property type="entry name" value="YVTN repeat-like/Quinoprotein amine dehydrogenase"/>
    <property type="match status" value="1"/>
</dbReference>
<dbReference type="Pfam" id="PF05096">
    <property type="entry name" value="Glu_cyclase_2"/>
    <property type="match status" value="1"/>
</dbReference>
<sequence>MRTDLDLTEVGQCPAGNHHGLGQQRTHGGKLGGRLGTHTLILPYRRHTAPARAAMLATVTRYRAFSLVAAVTALTVGGCAAGSVDTGSAGSGSLTSSSVPRLHVEVLGTSPHDPTSFTQGLEVSGAELLEGTGLLGRSHISARDLGTGVERVRVPLPDDVFGEGLTVAGDTVWQLTWRDHVAFARDRDTLAERARVTYDGEGWGLCAQANRLVMSNGSDTLTFRDPVTFQPVGSVAVTLDGKPVDRLNELECTPDGMVYANVWQTSDIVRIDPATGRVVAIVDASGLLTAEQEKGVDVLNGIAAVPGTDRFLITGKLYPFVFDVRFVS</sequence>
<keyword evidence="3" id="KW-1185">Reference proteome</keyword>
<accession>A0ABP8PKV9</accession>
<evidence type="ECO:0000313" key="2">
    <source>
        <dbReference type="EMBL" id="GAA4489328.1"/>
    </source>
</evidence>
<proteinExistence type="predicted"/>
<evidence type="ECO:0000313" key="3">
    <source>
        <dbReference type="Proteomes" id="UP001501183"/>
    </source>
</evidence>
<comment type="caution">
    <text evidence="2">The sequence shown here is derived from an EMBL/GenBank/DDBJ whole genome shotgun (WGS) entry which is preliminary data.</text>
</comment>
<organism evidence="2 3">
    <name type="scientific">Rhodococcus olei</name>
    <dbReference type="NCBI Taxonomy" id="2161675"/>
    <lineage>
        <taxon>Bacteria</taxon>
        <taxon>Bacillati</taxon>
        <taxon>Actinomycetota</taxon>
        <taxon>Actinomycetes</taxon>
        <taxon>Mycobacteriales</taxon>
        <taxon>Nocardiaceae</taxon>
        <taxon>Rhodococcus</taxon>
    </lineage>
</organism>
<dbReference type="PANTHER" id="PTHR31270">
    <property type="entry name" value="GLUTAMINYL-PEPTIDE CYCLOTRANSFERASE"/>
    <property type="match status" value="1"/>
</dbReference>
<dbReference type="InterPro" id="IPR011044">
    <property type="entry name" value="Quino_amine_DH_bsu"/>
</dbReference>
<name>A0ABP8PKV9_9NOCA</name>
<dbReference type="Proteomes" id="UP001501183">
    <property type="component" value="Unassembled WGS sequence"/>
</dbReference>